<proteinExistence type="predicted"/>
<name>A0A094PTX5_9ZZZZ</name>
<dbReference type="AlphaFoldDB" id="A0A094PTX5"/>
<reference evidence="1" key="1">
    <citation type="submission" date="2014-06" db="EMBL/GenBank/DDBJ databases">
        <title>Key roles for freshwater Actinobacteria revealed by deep metagenomic sequencing.</title>
        <authorList>
            <person name="Ghai R."/>
            <person name="Mizuno C.M."/>
            <person name="Picazo A."/>
            <person name="Camacho A."/>
            <person name="Rodriguez-Valera F."/>
        </authorList>
    </citation>
    <scope>NUCLEOTIDE SEQUENCE</scope>
</reference>
<sequence length="57" mass="6115">MAQLPKAGAMTAVFKDGSRVNFRPTSSSDGSPVIEIAFPKPTRGVPATQKIHFVEDK</sequence>
<accession>A0A094PTX5</accession>
<evidence type="ECO:0000313" key="1">
    <source>
        <dbReference type="EMBL" id="KGA14577.1"/>
    </source>
</evidence>
<dbReference type="EMBL" id="JNSL01000143">
    <property type="protein sequence ID" value="KGA14577.1"/>
    <property type="molecule type" value="Genomic_DNA"/>
</dbReference>
<comment type="caution">
    <text evidence="1">The sequence shown here is derived from an EMBL/GenBank/DDBJ whole genome shotgun (WGS) entry which is preliminary data.</text>
</comment>
<gene>
    <name evidence="1" type="ORF">GM51_16915</name>
</gene>
<protein>
    <submittedName>
        <fullName evidence="1">Uncharacterized protein</fullName>
    </submittedName>
</protein>
<organism evidence="1">
    <name type="scientific">freshwater metagenome</name>
    <dbReference type="NCBI Taxonomy" id="449393"/>
    <lineage>
        <taxon>unclassified sequences</taxon>
        <taxon>metagenomes</taxon>
        <taxon>ecological metagenomes</taxon>
    </lineage>
</organism>